<feature type="region of interest" description="Disordered" evidence="1">
    <location>
        <begin position="431"/>
        <end position="452"/>
    </location>
</feature>
<dbReference type="PANTHER" id="PTHR31398:SF1">
    <property type="match status" value="1"/>
</dbReference>
<keyword evidence="2" id="KW-1133">Transmembrane helix</keyword>
<keyword evidence="4" id="KW-1185">Reference proteome</keyword>
<dbReference type="OrthoDB" id="19469at2759"/>
<protein>
    <submittedName>
        <fullName evidence="3">Uncharacterized protein</fullName>
    </submittedName>
</protein>
<feature type="compositionally biased region" description="Low complexity" evidence="1">
    <location>
        <begin position="487"/>
        <end position="505"/>
    </location>
</feature>
<evidence type="ECO:0000313" key="3">
    <source>
        <dbReference type="EMBL" id="KAF2074494.1"/>
    </source>
</evidence>
<name>A0A8J4PXD5_9MYCE</name>
<evidence type="ECO:0000256" key="1">
    <source>
        <dbReference type="SAM" id="MobiDB-lite"/>
    </source>
</evidence>
<feature type="transmembrane region" description="Helical" evidence="2">
    <location>
        <begin position="45"/>
        <end position="63"/>
    </location>
</feature>
<keyword evidence="2" id="KW-0472">Membrane</keyword>
<dbReference type="Proteomes" id="UP000695562">
    <property type="component" value="Unassembled WGS sequence"/>
</dbReference>
<dbReference type="EMBL" id="AJWJ01000144">
    <property type="protein sequence ID" value="KAF2074494.1"/>
    <property type="molecule type" value="Genomic_DNA"/>
</dbReference>
<organism evidence="3 4">
    <name type="scientific">Polysphondylium violaceum</name>
    <dbReference type="NCBI Taxonomy" id="133409"/>
    <lineage>
        <taxon>Eukaryota</taxon>
        <taxon>Amoebozoa</taxon>
        <taxon>Evosea</taxon>
        <taxon>Eumycetozoa</taxon>
        <taxon>Dictyostelia</taxon>
        <taxon>Dictyosteliales</taxon>
        <taxon>Dictyosteliaceae</taxon>
        <taxon>Polysphondylium</taxon>
    </lineage>
</organism>
<evidence type="ECO:0000313" key="4">
    <source>
        <dbReference type="Proteomes" id="UP000695562"/>
    </source>
</evidence>
<proteinExistence type="predicted"/>
<dbReference type="AlphaFoldDB" id="A0A8J4PXD5"/>
<reference evidence="3" key="1">
    <citation type="submission" date="2020-01" db="EMBL/GenBank/DDBJ databases">
        <title>Development of genomics and gene disruption for Polysphondylium violaceum indicates a role for the polyketide synthase stlB in stalk morphogenesis.</title>
        <authorList>
            <person name="Narita B."/>
            <person name="Kawabe Y."/>
            <person name="Kin K."/>
            <person name="Saito T."/>
            <person name="Gibbs R."/>
            <person name="Kuspa A."/>
            <person name="Muzny D."/>
            <person name="Queller D."/>
            <person name="Richards S."/>
            <person name="Strassman J."/>
            <person name="Sucgang R."/>
            <person name="Worley K."/>
            <person name="Schaap P."/>
        </authorList>
    </citation>
    <scope>NUCLEOTIDE SEQUENCE</scope>
    <source>
        <strain evidence="3">QSvi11</strain>
    </source>
</reference>
<keyword evidence="2" id="KW-0812">Transmembrane</keyword>
<sequence length="516" mass="59140">MNLVNVIDKSTRFKNFCKKNSKYFLYLDIGATKVEDEPYRHRSKIGVLVSLVIFVILLFYIVVTISQFSKGVPTIIYSSLVASRYLPFPTPPLGILLRDKNNQETFDSRYYSVRYNYITIRNQDALPRVKVPLATVQCTFMDNENPQTGTQSIFTENAHCPNETVMMSGTYEMSTYNYLEIELRRCICAVPNDPTCTCASDAEFVENFFQGSVSLLVTEQIPTTTPLLNKISLIPENPDLSAPPKQVSNIKSMFWKSITPFYYKVDVFIRKQTIFNGPRYIFDYHYNDFYYVGKLDPKPEDYDSKNTTLFKAYIRLDSSDEQEIRQSPQVLQLIGSWGALYSFFALTFIRGVRVYNRKLYNLTTDINNAIKNLLHRTPSQVKFDRERDKEFDINNNNVNSSPPTTTIGASSSPTILVGDQSPVQKAYKIRSDSDENIPVVENNNNNNSQRNSREMDVFHRSKNLLLHSSAQSLTHSNLDSSWELPVNNNNNNNNNISLSSMSDLDQSQDKNNSPKK</sequence>
<dbReference type="PANTHER" id="PTHR31398">
    <property type="entry name" value="MEIOTIC NUCLEAR DIVISION PROTEIN 1 HOMOLOG"/>
    <property type="match status" value="1"/>
</dbReference>
<evidence type="ECO:0000256" key="2">
    <source>
        <dbReference type="SAM" id="Phobius"/>
    </source>
</evidence>
<feature type="region of interest" description="Disordered" evidence="1">
    <location>
        <begin position="484"/>
        <end position="516"/>
    </location>
</feature>
<accession>A0A8J4PXD5</accession>
<feature type="region of interest" description="Disordered" evidence="1">
    <location>
        <begin position="393"/>
        <end position="415"/>
    </location>
</feature>
<comment type="caution">
    <text evidence="3">The sequence shown here is derived from an EMBL/GenBank/DDBJ whole genome shotgun (WGS) entry which is preliminary data.</text>
</comment>
<dbReference type="GO" id="GO:0005634">
    <property type="term" value="C:nucleus"/>
    <property type="evidence" value="ECO:0007669"/>
    <property type="project" value="TreeGrafter"/>
</dbReference>
<feature type="compositionally biased region" description="Low complexity" evidence="1">
    <location>
        <begin position="394"/>
        <end position="406"/>
    </location>
</feature>
<dbReference type="GO" id="GO:0007131">
    <property type="term" value="P:reciprocal meiotic recombination"/>
    <property type="evidence" value="ECO:0007669"/>
    <property type="project" value="TreeGrafter"/>
</dbReference>
<gene>
    <name evidence="3" type="ORF">CYY_004199</name>
</gene>